<dbReference type="EMBL" id="JRYO01000258">
    <property type="protein sequence ID" value="KHE90505.1"/>
    <property type="molecule type" value="Genomic_DNA"/>
</dbReference>
<dbReference type="Proteomes" id="UP000030652">
    <property type="component" value="Unassembled WGS sequence"/>
</dbReference>
<evidence type="ECO:0000313" key="4">
    <source>
        <dbReference type="EMBL" id="KHE90505.1"/>
    </source>
</evidence>
<dbReference type="InterPro" id="IPR000594">
    <property type="entry name" value="ThiF_NAD_FAD-bd"/>
</dbReference>
<dbReference type="CDD" id="cd00757">
    <property type="entry name" value="ThiF_MoeB_HesA_family"/>
    <property type="match status" value="1"/>
</dbReference>
<keyword evidence="2" id="KW-0472">Membrane</keyword>
<comment type="similarity">
    <text evidence="1">Belongs to the HesA/MoeB/ThiF family.</text>
</comment>
<dbReference type="PATRIC" id="fig|237368.3.peg.4044"/>
<feature type="domain" description="THIF-type NAD/FAD binding fold" evidence="3">
    <location>
        <begin position="8"/>
        <end position="238"/>
    </location>
</feature>
<evidence type="ECO:0000313" key="5">
    <source>
        <dbReference type="Proteomes" id="UP000030652"/>
    </source>
</evidence>
<gene>
    <name evidence="4" type="primary">moeB_2</name>
    <name evidence="4" type="ORF">SCABRO_03755</name>
</gene>
<protein>
    <submittedName>
        <fullName evidence="4">Molybdopterine biosynthesis protein MoeB</fullName>
    </submittedName>
</protein>
<dbReference type="PROSITE" id="PS51257">
    <property type="entry name" value="PROKAR_LIPOPROTEIN"/>
    <property type="match status" value="1"/>
</dbReference>
<dbReference type="InterPro" id="IPR045886">
    <property type="entry name" value="ThiF/MoeB/HesA"/>
</dbReference>
<dbReference type="GO" id="GO:0005829">
    <property type="term" value="C:cytosol"/>
    <property type="evidence" value="ECO:0007669"/>
    <property type="project" value="TreeGrafter"/>
</dbReference>
<evidence type="ECO:0000256" key="1">
    <source>
        <dbReference type="ARBA" id="ARBA00009919"/>
    </source>
</evidence>
<dbReference type="FunFam" id="3.40.50.720:FF:000080">
    <property type="entry name" value="Thiazole biosynthesis adenylyltransferase ThiF"/>
    <property type="match status" value="1"/>
</dbReference>
<dbReference type="PANTHER" id="PTHR10953">
    <property type="entry name" value="UBIQUITIN-ACTIVATING ENZYME E1"/>
    <property type="match status" value="1"/>
</dbReference>
<evidence type="ECO:0000259" key="3">
    <source>
        <dbReference type="Pfam" id="PF00899"/>
    </source>
</evidence>
<dbReference type="Pfam" id="PF00899">
    <property type="entry name" value="ThiF"/>
    <property type="match status" value="1"/>
</dbReference>
<reference evidence="4 5" key="1">
    <citation type="submission" date="2014-10" db="EMBL/GenBank/DDBJ databases">
        <title>Draft genome of anammox bacterium scalindua brodae, obtained using differential coverage binning of sequence data from two enrichment reactors.</title>
        <authorList>
            <person name="Speth D.R."/>
            <person name="Russ L."/>
            <person name="Kartal B."/>
            <person name="Op den Camp H.J."/>
            <person name="Dutilh B.E."/>
            <person name="Jetten M.S."/>
        </authorList>
    </citation>
    <scope>NUCLEOTIDE SEQUENCE [LARGE SCALE GENOMIC DNA]</scope>
    <source>
        <strain evidence="4">RU1</strain>
    </source>
</reference>
<dbReference type="AlphaFoldDB" id="A0A0B0EIG0"/>
<accession>A0A0B0EIG0</accession>
<keyword evidence="2" id="KW-0812">Transmembrane</keyword>
<dbReference type="GO" id="GO:0016779">
    <property type="term" value="F:nucleotidyltransferase activity"/>
    <property type="evidence" value="ECO:0007669"/>
    <property type="project" value="TreeGrafter"/>
</dbReference>
<dbReference type="SUPFAM" id="SSF69572">
    <property type="entry name" value="Activating enzymes of the ubiquitin-like proteins"/>
    <property type="match status" value="1"/>
</dbReference>
<sequence length="344" mass="38343">MDQSLERYSRQILFQHIGKNRQEVLMNSAVAMIGCGALGTVSSSYLVRAGIGQLRIIDRDFIEESNLQRQILFDENDISENLPKAIAAQRKLQKINNRVKVEGIVTDVNYSNIDELTKDVDIIIDGTDNFETRFLINDFCIKNSIPWVYGACIGSRGAVMNIIPYRTPCLRCVFETMPQIGSFPTCDTAGVIGPIAGIVASFQVTEAIKILIKDYASVNKNLLEVDVWETKLRQIDISELKGINSCQTCKLNNYEFLDAEAGIMTTFLCGKNAVQVMSRNTGKIDLRQLEHRLGSISDVSCNAFMLKFKVKDHSFTVFTDGRAIITGTADSSTAKNLYSKYLGM</sequence>
<dbReference type="eggNOG" id="COG0476">
    <property type="taxonomic scope" value="Bacteria"/>
</dbReference>
<feature type="transmembrane region" description="Helical" evidence="2">
    <location>
        <begin position="24"/>
        <end position="47"/>
    </location>
</feature>
<dbReference type="GO" id="GO:0004792">
    <property type="term" value="F:thiosulfate-cyanide sulfurtransferase activity"/>
    <property type="evidence" value="ECO:0007669"/>
    <property type="project" value="TreeGrafter"/>
</dbReference>
<dbReference type="GO" id="GO:0008146">
    <property type="term" value="F:sulfotransferase activity"/>
    <property type="evidence" value="ECO:0007669"/>
    <property type="project" value="TreeGrafter"/>
</dbReference>
<dbReference type="InterPro" id="IPR035985">
    <property type="entry name" value="Ubiquitin-activating_enz"/>
</dbReference>
<dbReference type="Gene3D" id="3.40.50.720">
    <property type="entry name" value="NAD(P)-binding Rossmann-like Domain"/>
    <property type="match status" value="1"/>
</dbReference>
<organism evidence="4 5">
    <name type="scientific">Candidatus Scalindua brodae</name>
    <dbReference type="NCBI Taxonomy" id="237368"/>
    <lineage>
        <taxon>Bacteria</taxon>
        <taxon>Pseudomonadati</taxon>
        <taxon>Planctomycetota</taxon>
        <taxon>Candidatus Brocadiia</taxon>
        <taxon>Candidatus Brocadiales</taxon>
        <taxon>Candidatus Scalinduaceae</taxon>
        <taxon>Candidatus Scalindua</taxon>
    </lineage>
</organism>
<name>A0A0B0EIG0_9BACT</name>
<keyword evidence="2" id="KW-1133">Transmembrane helix</keyword>
<proteinExistence type="inferred from homology"/>
<dbReference type="PANTHER" id="PTHR10953:SF102">
    <property type="entry name" value="ADENYLYLTRANSFERASE AND SULFURTRANSFERASE MOCS3"/>
    <property type="match status" value="1"/>
</dbReference>
<dbReference type="GO" id="GO:0008641">
    <property type="term" value="F:ubiquitin-like modifier activating enzyme activity"/>
    <property type="evidence" value="ECO:0007669"/>
    <property type="project" value="InterPro"/>
</dbReference>
<evidence type="ECO:0000256" key="2">
    <source>
        <dbReference type="SAM" id="Phobius"/>
    </source>
</evidence>
<comment type="caution">
    <text evidence="4">The sequence shown here is derived from an EMBL/GenBank/DDBJ whole genome shotgun (WGS) entry which is preliminary data.</text>
</comment>